<comment type="caution">
    <text evidence="5">The sequence shown here is derived from an EMBL/GenBank/DDBJ whole genome shotgun (WGS) entry which is preliminary data.</text>
</comment>
<evidence type="ECO:0000313" key="6">
    <source>
        <dbReference type="Proteomes" id="UP000237347"/>
    </source>
</evidence>
<dbReference type="GO" id="GO:0005634">
    <property type="term" value="C:nucleus"/>
    <property type="evidence" value="ECO:0007669"/>
    <property type="project" value="UniProtKB-SubCell"/>
</dbReference>
<evidence type="ECO:0000256" key="2">
    <source>
        <dbReference type="ARBA" id="ARBA00022763"/>
    </source>
</evidence>
<dbReference type="Pfam" id="PF16589">
    <property type="entry name" value="BRCT_2"/>
    <property type="match status" value="1"/>
</dbReference>
<dbReference type="CDD" id="cd17744">
    <property type="entry name" value="BRCT_MDC1_rpt1"/>
    <property type="match status" value="1"/>
</dbReference>
<dbReference type="CDD" id="cd18432">
    <property type="entry name" value="BRCT_PAXIP1_rpt6_like"/>
    <property type="match status" value="1"/>
</dbReference>
<dbReference type="InterPro" id="IPR051579">
    <property type="entry name" value="DDR_Transcriptional_Reg"/>
</dbReference>
<gene>
    <name evidence="5" type="primary">Paxip1_1</name>
    <name evidence="5" type="ORF">CFP56_009932</name>
</gene>
<protein>
    <submittedName>
        <fullName evidence="5">Pax-interacting protein 1</fullName>
    </submittedName>
</protein>
<reference evidence="5 6" key="1">
    <citation type="journal article" date="2018" name="Sci. Data">
        <title>The draft genome sequence of cork oak.</title>
        <authorList>
            <person name="Ramos A.M."/>
            <person name="Usie A."/>
            <person name="Barbosa P."/>
            <person name="Barros P.M."/>
            <person name="Capote T."/>
            <person name="Chaves I."/>
            <person name="Simoes F."/>
            <person name="Abreu I."/>
            <person name="Carrasquinho I."/>
            <person name="Faro C."/>
            <person name="Guimaraes J.B."/>
            <person name="Mendonca D."/>
            <person name="Nobrega F."/>
            <person name="Rodrigues L."/>
            <person name="Saibo N.J.M."/>
            <person name="Varela M.C."/>
            <person name="Egas C."/>
            <person name="Matos J."/>
            <person name="Miguel C.M."/>
            <person name="Oliveira M.M."/>
            <person name="Ricardo C.P."/>
            <person name="Goncalves S."/>
        </authorList>
    </citation>
    <scope>NUCLEOTIDE SEQUENCE [LARGE SCALE GENOMIC DNA]</scope>
    <source>
        <strain evidence="6">cv. HL8</strain>
    </source>
</reference>
<dbReference type="EMBL" id="PKMF04000174">
    <property type="protein sequence ID" value="KAK7845185.1"/>
    <property type="molecule type" value="Genomic_DNA"/>
</dbReference>
<dbReference type="SUPFAM" id="SSF52113">
    <property type="entry name" value="BRCT domain"/>
    <property type="match status" value="1"/>
</dbReference>
<dbReference type="InterPro" id="IPR036420">
    <property type="entry name" value="BRCT_dom_sf"/>
</dbReference>
<dbReference type="PANTHER" id="PTHR23196">
    <property type="entry name" value="PAX TRANSCRIPTION ACTIVATION DOMAIN INTERACTING PROTEIN"/>
    <property type="match status" value="1"/>
</dbReference>
<evidence type="ECO:0000256" key="1">
    <source>
        <dbReference type="ARBA" id="ARBA00004123"/>
    </source>
</evidence>
<evidence type="ECO:0000313" key="5">
    <source>
        <dbReference type="EMBL" id="KAK7845185.1"/>
    </source>
</evidence>
<keyword evidence="2" id="KW-0227">DNA damage</keyword>
<sequence length="351" mass="39008">MHAPFTTVDGNDRNLHCIESQKSSEGIEKVKGKANSPIYACPHRHSTETDEPGSAGAISNCESYAINTRVFPTGLCRARASMQSGSLNGKDSISSTGGAGKNHKLEVLSNKTTEPSGSEKTITFSSTKGINVATSNCIYYDYHRKPCNKNLPTSSFLKELLRLGVPESTPEITSKDSRRRRDMAFVRVLDATHFIADKFARTRNMLESIALGKLVVTHLWLESCGQASCFIDEKNYILRDTKKEKEIGFSMPISLTRASQHPLLKPVERSQVFPAKDEKILDDLLILSCEEDHAICRPFLQKGAAVHSSELLLNGIVIQKLECERHFFKSKWRLAGSMGLRQLNSWSSIKC</sequence>
<dbReference type="GO" id="GO:0006974">
    <property type="term" value="P:DNA damage response"/>
    <property type="evidence" value="ECO:0007669"/>
    <property type="project" value="UniProtKB-KW"/>
</dbReference>
<dbReference type="AlphaFoldDB" id="A0AAW0L1U1"/>
<dbReference type="InterPro" id="IPR001357">
    <property type="entry name" value="BRCT_dom"/>
</dbReference>
<proteinExistence type="predicted"/>
<keyword evidence="6" id="KW-1185">Reference proteome</keyword>
<evidence type="ECO:0000259" key="4">
    <source>
        <dbReference type="PROSITE" id="PS50172"/>
    </source>
</evidence>
<dbReference type="PROSITE" id="PS50172">
    <property type="entry name" value="BRCT"/>
    <property type="match status" value="1"/>
</dbReference>
<accession>A0AAW0L1U1</accession>
<feature type="domain" description="BRCT" evidence="4">
    <location>
        <begin position="190"/>
        <end position="238"/>
    </location>
</feature>
<name>A0AAW0L1U1_QUESU</name>
<dbReference type="Gene3D" id="3.40.50.10190">
    <property type="entry name" value="BRCT domain"/>
    <property type="match status" value="2"/>
</dbReference>
<dbReference type="PANTHER" id="PTHR23196:SF32">
    <property type="entry name" value="BRCT DOMAIN-CONTAINING DNA REPAIR PROTEIN"/>
    <property type="match status" value="1"/>
</dbReference>
<organism evidence="5 6">
    <name type="scientific">Quercus suber</name>
    <name type="common">Cork oak</name>
    <dbReference type="NCBI Taxonomy" id="58331"/>
    <lineage>
        <taxon>Eukaryota</taxon>
        <taxon>Viridiplantae</taxon>
        <taxon>Streptophyta</taxon>
        <taxon>Embryophyta</taxon>
        <taxon>Tracheophyta</taxon>
        <taxon>Spermatophyta</taxon>
        <taxon>Magnoliopsida</taxon>
        <taxon>eudicotyledons</taxon>
        <taxon>Gunneridae</taxon>
        <taxon>Pentapetalae</taxon>
        <taxon>rosids</taxon>
        <taxon>fabids</taxon>
        <taxon>Fagales</taxon>
        <taxon>Fagaceae</taxon>
        <taxon>Quercus</taxon>
    </lineage>
</organism>
<evidence type="ECO:0000256" key="3">
    <source>
        <dbReference type="ARBA" id="ARBA00023242"/>
    </source>
</evidence>
<keyword evidence="3" id="KW-0539">Nucleus</keyword>
<dbReference type="Proteomes" id="UP000237347">
    <property type="component" value="Unassembled WGS sequence"/>
</dbReference>
<comment type="subcellular location">
    <subcellularLocation>
        <location evidence="1">Nucleus</location>
    </subcellularLocation>
</comment>